<dbReference type="EMBL" id="AMCV02000027">
    <property type="protein sequence ID" value="TDZ17703.1"/>
    <property type="molecule type" value="Genomic_DNA"/>
</dbReference>
<feature type="compositionally biased region" description="Polar residues" evidence="6">
    <location>
        <begin position="180"/>
        <end position="195"/>
    </location>
</feature>
<feature type="compositionally biased region" description="Basic and acidic residues" evidence="6">
    <location>
        <begin position="1120"/>
        <end position="1132"/>
    </location>
</feature>
<feature type="compositionally biased region" description="Polar residues" evidence="6">
    <location>
        <begin position="54"/>
        <end position="66"/>
    </location>
</feature>
<name>A0A484FI50_COLOR</name>
<dbReference type="GO" id="GO:0005737">
    <property type="term" value="C:cytoplasm"/>
    <property type="evidence" value="ECO:0007669"/>
    <property type="project" value="TreeGrafter"/>
</dbReference>
<feature type="region of interest" description="Disordered" evidence="6">
    <location>
        <begin position="1081"/>
        <end position="1204"/>
    </location>
</feature>
<feature type="compositionally biased region" description="Basic and acidic residues" evidence="6">
    <location>
        <begin position="1297"/>
        <end position="1318"/>
    </location>
</feature>
<dbReference type="GO" id="GO:0005634">
    <property type="term" value="C:nucleus"/>
    <property type="evidence" value="ECO:0007669"/>
    <property type="project" value="TreeGrafter"/>
</dbReference>
<feature type="region of interest" description="Disordered" evidence="6">
    <location>
        <begin position="934"/>
        <end position="1032"/>
    </location>
</feature>
<feature type="region of interest" description="Disordered" evidence="6">
    <location>
        <begin position="127"/>
        <end position="316"/>
    </location>
</feature>
<sequence length="1327" mass="147719">MIIQRTHRQRHSLPEIPHPESARLYAMKRFKKTRLVPLHRSYPPQRHTLLLQLPPSTTHSSISSAKDTSKGRGGSTREELRKRYYNTENHSFPSYGSPRGGVPVPHPMSAATARMRGVLAGNFTAKSDINSTGLGDQNKRPARTTDAGAGRSIKRQKTAPKHERQPTAAYSKARFMLPPSSASPTLVDLTESQKSTDVEVISNHSNRESVTGSAQPEFRAVEKANDFGQQRRQRRRPLTSKDSATKSTSPDHIALDDDDLGKANPDHNSSVRGAKVGSKKANKRYLKRLQPREGISDDDELHSLEGSSQTPSKRLRLEVDPICEFDETKSPITPGSRQARGDITRVKFTPSSTKPKGQKPVFRLKRAVSGKYTMTTDELPAQEQPALIGGSNSEHNHLLAMTRNNERHPSGSWLDIKLNFCQDIRYTTTQPPLAVVRRSQTGEASHTLAVEFVEDGDAISFGNWAENKFKKAGGVLPDICKPADGTDLKKIFDKQWDNAVNFRPNRRSQPDDIRLLLHNESENSKNDSQVSSGSTTRSPQQRSPYHSSASLRDGMKADSSTSTPGIDTKRTSPRTARVEEQGKQTELRATRELPPRQTREAASRQLSNSRPKLSPSPIPWTQRNPDWEQIWDDRPLIFPATGKNRASVYKDDILRLEEGEFMNDNLIAFYSRYLQTKLEQENPDLANRIYFMNTYFYPKLTEKSGRGINYDGVKSWTAKVDIFSYDYIIVPVNELAHWYLAIICHPSKMVEVEEANVKAQQPTDMQEPLKDGLVASVRKQVKQMSLDEMDTTEDGPETVSKDSNAPPLKPQRQRPADLKSSRQDPNRARVITFDSLGTPHTATCRNLKEYLVRELKDKKNIDVERPTQFGMTAKGIPEQLDYASCGAFLLGYLREFLRSPDDVVSRLIRKETSDWNITSINMRGELRDLIMQHRKEQNEGQSKEKKPKRKTNVQVRTASKSPAKSASGLPATPEPYKPAGDLPKIRSSTVKGSPQPCHIDLSSPIKKAVQSPVKKTTESPAQQVADSSGKLSAKEYQSDLDNISQESTRHATLPLAETLLASVESSLSSRLETPASSLLHTQASTSPVRPSPNNSVVNGNASGNLRLLEPLQSSSSQGKPTREDEASDRAGKVENPSEMLLDELPPTSPREENEAFVRTGRVYNASETMLLNELPPSSPPKLSYRPSERSDGSKSSPSPSQQLEIEMTGNFSEEKAKETVAKKFLKIAQNRKKKPTSDDVVKRRTRAAAQGSSPHTSPYFAITRSTRSKSSPTLTKNSSPASTKKPSSRQLSITEVMKPRQSIEDAGTNEDHPQEENAKQTVDLTAS</sequence>
<comment type="similarity">
    <text evidence="1">Belongs to the peptidase C48 family.</text>
</comment>
<feature type="region of interest" description="Disordered" evidence="6">
    <location>
        <begin position="52"/>
        <end position="78"/>
    </location>
</feature>
<dbReference type="InterPro" id="IPR057501">
    <property type="entry name" value="DeUb_enz_PH"/>
</dbReference>
<evidence type="ECO:0000256" key="6">
    <source>
        <dbReference type="SAM" id="MobiDB-lite"/>
    </source>
</evidence>
<dbReference type="Pfam" id="PF02902">
    <property type="entry name" value="Peptidase_C48"/>
    <property type="match status" value="1"/>
</dbReference>
<keyword evidence="2" id="KW-0597">Phosphoprotein</keyword>
<accession>A0A484FI50</accession>
<feature type="compositionally biased region" description="Polar residues" evidence="6">
    <location>
        <begin position="1263"/>
        <end position="1293"/>
    </location>
</feature>
<dbReference type="GO" id="GO:0070139">
    <property type="term" value="F:SUMO-specific endopeptidase activity"/>
    <property type="evidence" value="ECO:0007669"/>
    <property type="project" value="TreeGrafter"/>
</dbReference>
<keyword evidence="4" id="KW-0833">Ubl conjugation pathway</keyword>
<reference evidence="9" key="2">
    <citation type="journal article" date="2019" name="Mol. Plant Microbe Interact.">
        <title>Genome sequence resources for four phytopathogenic fungi from the Colletotrichum orbiculare species complex.</title>
        <authorList>
            <person name="Gan P."/>
            <person name="Tsushima A."/>
            <person name="Narusaka M."/>
            <person name="Narusaka Y."/>
            <person name="Takano Y."/>
            <person name="Kubo Y."/>
            <person name="Shirasu K."/>
        </authorList>
    </citation>
    <scope>GENOME REANNOTATION</scope>
    <source>
        <strain evidence="9">104-T / ATCC 96160 / CBS 514.97 / LARS 414 / MAFF 240422</strain>
    </source>
</reference>
<evidence type="ECO:0000256" key="3">
    <source>
        <dbReference type="ARBA" id="ARBA00022670"/>
    </source>
</evidence>
<keyword evidence="9" id="KW-1185">Reference proteome</keyword>
<dbReference type="InterPro" id="IPR051947">
    <property type="entry name" value="Sentrin-specific_protease"/>
</dbReference>
<organism evidence="8 9">
    <name type="scientific">Colletotrichum orbiculare (strain 104-T / ATCC 96160 / CBS 514.97 / LARS 414 / MAFF 240422)</name>
    <name type="common">Cucumber anthracnose fungus</name>
    <name type="synonym">Colletotrichum lagenarium</name>
    <dbReference type="NCBI Taxonomy" id="1213857"/>
    <lineage>
        <taxon>Eukaryota</taxon>
        <taxon>Fungi</taxon>
        <taxon>Dikarya</taxon>
        <taxon>Ascomycota</taxon>
        <taxon>Pezizomycotina</taxon>
        <taxon>Sordariomycetes</taxon>
        <taxon>Hypocreomycetidae</taxon>
        <taxon>Glomerellales</taxon>
        <taxon>Glomerellaceae</taxon>
        <taxon>Colletotrichum</taxon>
        <taxon>Colletotrichum orbiculare species complex</taxon>
    </lineage>
</organism>
<evidence type="ECO:0000256" key="5">
    <source>
        <dbReference type="ARBA" id="ARBA00022801"/>
    </source>
</evidence>
<dbReference type="PANTHER" id="PTHR46896:SF3">
    <property type="entry name" value="FI06413P-RELATED"/>
    <property type="match status" value="1"/>
</dbReference>
<evidence type="ECO:0000313" key="9">
    <source>
        <dbReference type="Proteomes" id="UP000014480"/>
    </source>
</evidence>
<dbReference type="GO" id="GO:0016926">
    <property type="term" value="P:protein desumoylation"/>
    <property type="evidence" value="ECO:0007669"/>
    <property type="project" value="TreeGrafter"/>
</dbReference>
<keyword evidence="5" id="KW-0378">Hydrolase</keyword>
<dbReference type="OrthoDB" id="442460at2759"/>
<feature type="compositionally biased region" description="Basic and acidic residues" evidence="6">
    <location>
        <begin position="934"/>
        <end position="944"/>
    </location>
</feature>
<dbReference type="InterPro" id="IPR038765">
    <property type="entry name" value="Papain-like_cys_pep_sf"/>
</dbReference>
<dbReference type="PROSITE" id="PS50600">
    <property type="entry name" value="ULP_PROTEASE"/>
    <property type="match status" value="1"/>
</dbReference>
<dbReference type="SUPFAM" id="SSF54001">
    <property type="entry name" value="Cysteine proteinases"/>
    <property type="match status" value="1"/>
</dbReference>
<feature type="compositionally biased region" description="Basic residues" evidence="6">
    <location>
        <begin position="277"/>
        <end position="289"/>
    </location>
</feature>
<evidence type="ECO:0000313" key="8">
    <source>
        <dbReference type="EMBL" id="TDZ17703.1"/>
    </source>
</evidence>
<evidence type="ECO:0000256" key="2">
    <source>
        <dbReference type="ARBA" id="ARBA00022553"/>
    </source>
</evidence>
<gene>
    <name evidence="8" type="primary">ulp2</name>
    <name evidence="8" type="ORF">Cob_v009274</name>
</gene>
<reference evidence="9" key="1">
    <citation type="journal article" date="2013" name="New Phytol.">
        <title>Comparative genomic and transcriptomic analyses reveal the hemibiotrophic stage shift of Colletotrichum fungi.</title>
        <authorList>
            <person name="Gan P."/>
            <person name="Ikeda K."/>
            <person name="Irieda H."/>
            <person name="Narusaka M."/>
            <person name="O'Connell R.J."/>
            <person name="Narusaka Y."/>
            <person name="Takano Y."/>
            <person name="Kubo Y."/>
            <person name="Shirasu K."/>
        </authorList>
    </citation>
    <scope>NUCLEOTIDE SEQUENCE [LARGE SCALE GENOMIC DNA]</scope>
    <source>
        <strain evidence="9">104-T / ATCC 96160 / CBS 514.97 / LARS 414 / MAFF 240422</strain>
    </source>
</reference>
<feature type="compositionally biased region" description="Polar residues" evidence="6">
    <location>
        <begin position="1018"/>
        <end position="1030"/>
    </location>
</feature>
<dbReference type="GO" id="GO:0006508">
    <property type="term" value="P:proteolysis"/>
    <property type="evidence" value="ECO:0007669"/>
    <property type="project" value="UniProtKB-KW"/>
</dbReference>
<feature type="region of interest" description="Disordered" evidence="6">
    <location>
        <begin position="1226"/>
        <end position="1327"/>
    </location>
</feature>
<dbReference type="InterPro" id="IPR003653">
    <property type="entry name" value="Peptidase_C48_C"/>
</dbReference>
<dbReference type="STRING" id="1213857.A0A484FI50"/>
<proteinExistence type="inferred from homology"/>
<feature type="compositionally biased region" description="Basic residues" evidence="6">
    <location>
        <begin position="1"/>
        <end position="11"/>
    </location>
</feature>
<feature type="compositionally biased region" description="Low complexity" evidence="6">
    <location>
        <begin position="1086"/>
        <end position="1098"/>
    </location>
</feature>
<evidence type="ECO:0000256" key="1">
    <source>
        <dbReference type="ARBA" id="ARBA00005234"/>
    </source>
</evidence>
<dbReference type="Pfam" id="PF25424">
    <property type="entry name" value="PH_35"/>
    <property type="match status" value="1"/>
</dbReference>
<feature type="region of interest" description="Disordered" evidence="6">
    <location>
        <begin position="1"/>
        <end position="20"/>
    </location>
</feature>
<comment type="caution">
    <text evidence="8">The sequence shown here is derived from an EMBL/GenBank/DDBJ whole genome shotgun (WGS) entry which is preliminary data.</text>
</comment>
<protein>
    <submittedName>
        <fullName evidence="8">Ubiquitin-like-specific protease 2</fullName>
    </submittedName>
</protein>
<feature type="compositionally biased region" description="Acidic residues" evidence="6">
    <location>
        <begin position="787"/>
        <end position="796"/>
    </location>
</feature>
<feature type="domain" description="Ubiquitin-like protease family profile" evidence="7">
    <location>
        <begin position="646"/>
        <end position="896"/>
    </location>
</feature>
<evidence type="ECO:0000256" key="4">
    <source>
        <dbReference type="ARBA" id="ARBA00022786"/>
    </source>
</evidence>
<feature type="compositionally biased region" description="Polar residues" evidence="6">
    <location>
        <begin position="526"/>
        <end position="550"/>
    </location>
</feature>
<feature type="region of interest" description="Disordered" evidence="6">
    <location>
        <begin position="786"/>
        <end position="829"/>
    </location>
</feature>
<feature type="compositionally biased region" description="Basic and acidic residues" evidence="6">
    <location>
        <begin position="67"/>
        <end position="78"/>
    </location>
</feature>
<feature type="compositionally biased region" description="Polar residues" evidence="6">
    <location>
        <begin position="952"/>
        <end position="964"/>
    </location>
</feature>
<feature type="compositionally biased region" description="Polar residues" evidence="6">
    <location>
        <begin position="202"/>
        <end position="214"/>
    </location>
</feature>
<feature type="region of interest" description="Disordered" evidence="6">
    <location>
        <begin position="519"/>
        <end position="625"/>
    </location>
</feature>
<feature type="compositionally biased region" description="Polar residues" evidence="6">
    <location>
        <begin position="240"/>
        <end position="250"/>
    </location>
</feature>
<feature type="compositionally biased region" description="Basic and acidic residues" evidence="6">
    <location>
        <begin position="814"/>
        <end position="827"/>
    </location>
</feature>
<keyword evidence="3 8" id="KW-0645">Protease</keyword>
<dbReference type="PANTHER" id="PTHR46896">
    <property type="entry name" value="SENTRIN-SPECIFIC PROTEASE"/>
    <property type="match status" value="1"/>
</dbReference>
<dbReference type="Proteomes" id="UP000014480">
    <property type="component" value="Unassembled WGS sequence"/>
</dbReference>
<dbReference type="Gene3D" id="3.40.395.10">
    <property type="entry name" value="Adenoviral Proteinase, Chain A"/>
    <property type="match status" value="1"/>
</dbReference>
<feature type="compositionally biased region" description="Basic and acidic residues" evidence="6">
    <location>
        <begin position="576"/>
        <end position="602"/>
    </location>
</feature>
<evidence type="ECO:0000259" key="7">
    <source>
        <dbReference type="PROSITE" id="PS50600"/>
    </source>
</evidence>